<keyword evidence="2" id="KW-1185">Reference proteome</keyword>
<reference evidence="3" key="1">
    <citation type="submission" date="2025-08" db="UniProtKB">
        <authorList>
            <consortium name="RefSeq"/>
        </authorList>
    </citation>
    <scope>IDENTIFICATION</scope>
</reference>
<feature type="compositionally biased region" description="Low complexity" evidence="1">
    <location>
        <begin position="122"/>
        <end position="145"/>
    </location>
</feature>
<feature type="compositionally biased region" description="Polar residues" evidence="1">
    <location>
        <begin position="104"/>
        <end position="121"/>
    </location>
</feature>
<dbReference type="GeneID" id="106816042"/>
<dbReference type="Proteomes" id="UP000695022">
    <property type="component" value="Unplaced"/>
</dbReference>
<organism evidence="2 3">
    <name type="scientific">Priapulus caudatus</name>
    <name type="common">Priapulid worm</name>
    <dbReference type="NCBI Taxonomy" id="37621"/>
    <lineage>
        <taxon>Eukaryota</taxon>
        <taxon>Metazoa</taxon>
        <taxon>Ecdysozoa</taxon>
        <taxon>Scalidophora</taxon>
        <taxon>Priapulida</taxon>
        <taxon>Priapulimorpha</taxon>
        <taxon>Priapulimorphida</taxon>
        <taxon>Priapulidae</taxon>
        <taxon>Priapulus</taxon>
    </lineage>
</organism>
<protein>
    <submittedName>
        <fullName evidence="3">Uncharacterized protein LOC106816042</fullName>
    </submittedName>
</protein>
<feature type="region of interest" description="Disordered" evidence="1">
    <location>
        <begin position="100"/>
        <end position="157"/>
    </location>
</feature>
<evidence type="ECO:0000256" key="1">
    <source>
        <dbReference type="SAM" id="MobiDB-lite"/>
    </source>
</evidence>
<evidence type="ECO:0000313" key="2">
    <source>
        <dbReference type="Proteomes" id="UP000695022"/>
    </source>
</evidence>
<accession>A0ABM1EV52</accession>
<dbReference type="RefSeq" id="XP_014676073.1">
    <property type="nucleotide sequence ID" value="XM_014820587.1"/>
</dbReference>
<evidence type="ECO:0000313" key="3">
    <source>
        <dbReference type="RefSeq" id="XP_014676073.1"/>
    </source>
</evidence>
<proteinExistence type="predicted"/>
<sequence length="157" mass="17170">MLQSGVYTQDPGRCCAQLDTKNNNKTSTTLFIVIFRLLTLYSERLDTLIHWIAQTYKGKRQCWQTRGDEQAVLVNVLSDILDTNAGDDDLAVELVSEDKKPLAMSTTSHSSATKPGTTPSVKKSSIKSATKPTTAKTKTANAAPSGQKARCTQGREY</sequence>
<name>A0ABM1EV52_PRICU</name>
<gene>
    <name evidence="3" type="primary">LOC106816042</name>
</gene>